<feature type="transmembrane region" description="Helical" evidence="1">
    <location>
        <begin position="172"/>
        <end position="188"/>
    </location>
</feature>
<evidence type="ECO:0000313" key="2">
    <source>
        <dbReference type="EMBL" id="MVO08714.1"/>
    </source>
</evidence>
<dbReference type="EMBL" id="WQLW01000003">
    <property type="protein sequence ID" value="MVO08714.1"/>
    <property type="molecule type" value="Genomic_DNA"/>
</dbReference>
<protein>
    <submittedName>
        <fullName evidence="2">DUF3667 domain-containing protein</fullName>
    </submittedName>
</protein>
<feature type="transmembrane region" description="Helical" evidence="1">
    <location>
        <begin position="132"/>
        <end position="152"/>
    </location>
</feature>
<feature type="transmembrane region" description="Helical" evidence="1">
    <location>
        <begin position="231"/>
        <end position="253"/>
    </location>
</feature>
<feature type="transmembrane region" description="Helical" evidence="1">
    <location>
        <begin position="194"/>
        <end position="210"/>
    </location>
</feature>
<dbReference type="OrthoDB" id="7446256at2"/>
<proteinExistence type="predicted"/>
<reference evidence="3" key="1">
    <citation type="submission" date="2019-05" db="EMBL/GenBank/DDBJ databases">
        <title>Flavobacterium profundi sp. nov., isolated from a deep-sea seamount.</title>
        <authorList>
            <person name="Zhang D.-C."/>
        </authorList>
    </citation>
    <scope>NUCLEOTIDE SEQUENCE [LARGE SCALE GENOMIC DNA]</scope>
    <source>
        <strain evidence="3">TP390</strain>
    </source>
</reference>
<keyword evidence="1" id="KW-1133">Transmembrane helix</keyword>
<evidence type="ECO:0000313" key="3">
    <source>
        <dbReference type="Proteomes" id="UP000431264"/>
    </source>
</evidence>
<dbReference type="InterPro" id="IPR022134">
    <property type="entry name" value="DUF3667"/>
</dbReference>
<dbReference type="Proteomes" id="UP000431264">
    <property type="component" value="Unassembled WGS sequence"/>
</dbReference>
<evidence type="ECO:0000256" key="1">
    <source>
        <dbReference type="SAM" id="Phobius"/>
    </source>
</evidence>
<sequence length="255" mass="29836">MNCKTCDNLLEDQDKFCSNCGAKIVHDRLSFKGTMEEFVGPFLSWDNNFWRTFIGLFKHPKDVLEAYINGARKKYFQPFSYLILYTTVAVLFYKLFPLPDIYDFTANFNKGATDPNVPQIDMKKFYSSFYNYYNFIIILTIPIYSLLTYLTFKRKGNNFFEHLVFNSYMQTNIGYVSIFIQIVLLHLLHQPSPFFTIQILFSVCFSVYVFKKLYHLNAKQVVVSILKFWGLALLVYIILSILIGGIVILTMLLSK</sequence>
<dbReference type="Pfam" id="PF12412">
    <property type="entry name" value="DUF3667"/>
    <property type="match status" value="1"/>
</dbReference>
<dbReference type="RefSeq" id="WP_140997109.1">
    <property type="nucleotide sequence ID" value="NZ_VDCZ01000003.1"/>
</dbReference>
<comment type="caution">
    <text evidence="2">The sequence shown here is derived from an EMBL/GenBank/DDBJ whole genome shotgun (WGS) entry which is preliminary data.</text>
</comment>
<keyword evidence="1" id="KW-0812">Transmembrane</keyword>
<gene>
    <name evidence="2" type="ORF">GOQ30_06000</name>
</gene>
<name>A0A6I4IGL7_9FLAO</name>
<organism evidence="2 3">
    <name type="scientific">Flavobacterium profundi</name>
    <dbReference type="NCBI Taxonomy" id="1774945"/>
    <lineage>
        <taxon>Bacteria</taxon>
        <taxon>Pseudomonadati</taxon>
        <taxon>Bacteroidota</taxon>
        <taxon>Flavobacteriia</taxon>
        <taxon>Flavobacteriales</taxon>
        <taxon>Flavobacteriaceae</taxon>
        <taxon>Flavobacterium</taxon>
    </lineage>
</organism>
<accession>A0A6I4IGL7</accession>
<keyword evidence="3" id="KW-1185">Reference proteome</keyword>
<dbReference type="AlphaFoldDB" id="A0A6I4IGL7"/>
<keyword evidence="1" id="KW-0472">Membrane</keyword>
<feature type="transmembrane region" description="Helical" evidence="1">
    <location>
        <begin position="79"/>
        <end position="96"/>
    </location>
</feature>